<evidence type="ECO:0000256" key="5">
    <source>
        <dbReference type="ARBA" id="ARBA00022729"/>
    </source>
</evidence>
<keyword evidence="5" id="KW-0732">Signal</keyword>
<evidence type="ECO:0000256" key="6">
    <source>
        <dbReference type="ARBA" id="ARBA00022737"/>
    </source>
</evidence>
<protein>
    <submittedName>
        <fullName evidence="11">Uncharacterized protein</fullName>
    </submittedName>
</protein>
<dbReference type="Pfam" id="PF13855">
    <property type="entry name" value="LRR_8"/>
    <property type="match status" value="1"/>
</dbReference>
<comment type="caution">
    <text evidence="11">The sequence shown here is derived from an EMBL/GenBank/DDBJ whole genome shotgun (WGS) entry which is preliminary data.</text>
</comment>
<dbReference type="InterPro" id="IPR051809">
    <property type="entry name" value="Plant_receptor-like_S/T_kinase"/>
</dbReference>
<evidence type="ECO:0000313" key="12">
    <source>
        <dbReference type="Proteomes" id="UP000436088"/>
    </source>
</evidence>
<feature type="transmembrane region" description="Helical" evidence="10">
    <location>
        <begin position="471"/>
        <end position="492"/>
    </location>
</feature>
<keyword evidence="6" id="KW-0677">Repeat</keyword>
<dbReference type="Gene3D" id="3.80.10.10">
    <property type="entry name" value="Ribonuclease Inhibitor"/>
    <property type="match status" value="2"/>
</dbReference>
<dbReference type="InterPro" id="IPR032675">
    <property type="entry name" value="LRR_dom_sf"/>
</dbReference>
<evidence type="ECO:0000256" key="7">
    <source>
        <dbReference type="ARBA" id="ARBA00022989"/>
    </source>
</evidence>
<dbReference type="GO" id="GO:0016020">
    <property type="term" value="C:membrane"/>
    <property type="evidence" value="ECO:0007669"/>
    <property type="project" value="UniProtKB-SubCell"/>
</dbReference>
<dbReference type="PANTHER" id="PTHR27008">
    <property type="entry name" value="OS04G0122200 PROTEIN"/>
    <property type="match status" value="1"/>
</dbReference>
<dbReference type="Gene3D" id="1.10.510.10">
    <property type="entry name" value="Transferase(Phosphotransferase) domain 1"/>
    <property type="match status" value="1"/>
</dbReference>
<dbReference type="Proteomes" id="UP000436088">
    <property type="component" value="Unassembled WGS sequence"/>
</dbReference>
<gene>
    <name evidence="11" type="ORF">F3Y22_tig00112114pilonHSYRG00225</name>
</gene>
<evidence type="ECO:0000256" key="3">
    <source>
        <dbReference type="ARBA" id="ARBA00022614"/>
    </source>
</evidence>
<proteinExistence type="inferred from homology"/>
<evidence type="ECO:0000256" key="1">
    <source>
        <dbReference type="ARBA" id="ARBA00004479"/>
    </source>
</evidence>
<name>A0A6A2XVC8_HIBSY</name>
<comment type="subcellular location">
    <subcellularLocation>
        <location evidence="1">Membrane</location>
        <topology evidence="1">Single-pass type I membrane protein</topology>
    </subcellularLocation>
</comment>
<evidence type="ECO:0000256" key="2">
    <source>
        <dbReference type="ARBA" id="ARBA00009592"/>
    </source>
</evidence>
<dbReference type="Pfam" id="PF00560">
    <property type="entry name" value="LRR_1"/>
    <property type="match status" value="1"/>
</dbReference>
<keyword evidence="8 10" id="KW-0472">Membrane</keyword>
<keyword evidence="3" id="KW-0433">Leucine-rich repeat</keyword>
<evidence type="ECO:0000256" key="10">
    <source>
        <dbReference type="SAM" id="Phobius"/>
    </source>
</evidence>
<reference evidence="11" key="1">
    <citation type="submission" date="2019-09" db="EMBL/GenBank/DDBJ databases">
        <title>Draft genome information of white flower Hibiscus syriacus.</title>
        <authorList>
            <person name="Kim Y.-M."/>
        </authorList>
    </citation>
    <scope>NUCLEOTIDE SEQUENCE [LARGE SCALE GENOMIC DNA]</scope>
    <source>
        <strain evidence="11">YM2019G1</strain>
    </source>
</reference>
<keyword evidence="7 10" id="KW-1133">Transmembrane helix</keyword>
<dbReference type="PANTHER" id="PTHR27008:SF610">
    <property type="entry name" value="SERINE-THREONINE_TYROSINE-PROTEIN KINASE CATALYTIC DOMAIN-CONTAINING PROTEIN"/>
    <property type="match status" value="1"/>
</dbReference>
<organism evidence="11 12">
    <name type="scientific">Hibiscus syriacus</name>
    <name type="common">Rose of Sharon</name>
    <dbReference type="NCBI Taxonomy" id="106335"/>
    <lineage>
        <taxon>Eukaryota</taxon>
        <taxon>Viridiplantae</taxon>
        <taxon>Streptophyta</taxon>
        <taxon>Embryophyta</taxon>
        <taxon>Tracheophyta</taxon>
        <taxon>Spermatophyta</taxon>
        <taxon>Magnoliopsida</taxon>
        <taxon>eudicotyledons</taxon>
        <taxon>Gunneridae</taxon>
        <taxon>Pentapetalae</taxon>
        <taxon>rosids</taxon>
        <taxon>malvids</taxon>
        <taxon>Malvales</taxon>
        <taxon>Malvaceae</taxon>
        <taxon>Malvoideae</taxon>
        <taxon>Hibiscus</taxon>
    </lineage>
</organism>
<sequence length="677" mass="74548">MHSLVPVDEPNTLKYTLFSLIQKLFQGLILLDLATASTVARGNATDLQALLHCKAKITGDQLKIMEVTKLELIFLIISGSLSPHIGNLSSWKHWDLCHHNSLRGSIPPSLGNLSYLEKLDLIYIALSGIITEALGKLTNHSFFSAAGNAMYGVPVTMFNLSNIRVFDIDGNKIQGMNRLGHGREGDLKFLYTLVNNTKLTFLSIRLNNFGGELPECISNFSSTLEGLGMEINRIWGRIPNGIVNLNNLEALGVYQNQLSGLIPFEIGKLKIVYAHGNFLFGTIPHSIGNFTELTKLTLDFNNLQGNIPSSFGNCQNLLGMSLSHNNLSGPIPPQVLGIPSMSIMLDLSSNDLTGELPVAVGYMKNLAELYVSKIGPIPSSLSSLKGLEAFNVSDNNLSGEIFEFLLSFRALKYLNLSSNDFEGVIPNEGVFKNASATFVEGINKLCGGIPELHLSRCNKKTSPNTSPKLKIAIVIVTLGVTLVFTCLLILWFRKKRERKPTTTCAENSFLQLSYQSILRATDSGATIAVKVLNLLNRGASRSFLAECELWHPFTGDVYRERPTDETFKGLSHHIFVKEAFPNQVVEIIDPILLQENVREGIITDITRNANRMGNESHLHCLNSIFEIGLTCSAESPSERTDMSDVVTKLCSILDKLLRPTRLRHGMRTPYTAQSAGI</sequence>
<evidence type="ECO:0000256" key="8">
    <source>
        <dbReference type="ARBA" id="ARBA00023136"/>
    </source>
</evidence>
<dbReference type="AlphaFoldDB" id="A0A6A2XVC8"/>
<keyword evidence="4 10" id="KW-0812">Transmembrane</keyword>
<evidence type="ECO:0000256" key="4">
    <source>
        <dbReference type="ARBA" id="ARBA00022692"/>
    </source>
</evidence>
<dbReference type="EMBL" id="VEPZ02001504">
    <property type="protein sequence ID" value="KAE8670735.1"/>
    <property type="molecule type" value="Genomic_DNA"/>
</dbReference>
<dbReference type="FunFam" id="3.80.10.10:FF:000041">
    <property type="entry name" value="LRR receptor-like serine/threonine-protein kinase ERECTA"/>
    <property type="match status" value="1"/>
</dbReference>
<evidence type="ECO:0000313" key="11">
    <source>
        <dbReference type="EMBL" id="KAE8670735.1"/>
    </source>
</evidence>
<dbReference type="InterPro" id="IPR001611">
    <property type="entry name" value="Leu-rich_rpt"/>
</dbReference>
<dbReference type="SUPFAM" id="SSF52047">
    <property type="entry name" value="RNI-like"/>
    <property type="match status" value="1"/>
</dbReference>
<evidence type="ECO:0000256" key="9">
    <source>
        <dbReference type="ARBA" id="ARBA00023180"/>
    </source>
</evidence>
<accession>A0A6A2XVC8</accession>
<keyword evidence="9" id="KW-0325">Glycoprotein</keyword>
<keyword evidence="12" id="KW-1185">Reference proteome</keyword>
<comment type="similarity">
    <text evidence="2">Belongs to the RLP family.</text>
</comment>